<dbReference type="AlphaFoldDB" id="A0A815YV97"/>
<dbReference type="EMBL" id="CAJNOR010005760">
    <property type="protein sequence ID" value="CAF1575334.1"/>
    <property type="molecule type" value="Genomic_DNA"/>
</dbReference>
<protein>
    <submittedName>
        <fullName evidence="1">Uncharacterized protein</fullName>
    </submittedName>
</protein>
<proteinExistence type="predicted"/>
<comment type="caution">
    <text evidence="1">The sequence shown here is derived from an EMBL/GenBank/DDBJ whole genome shotgun (WGS) entry which is preliminary data.</text>
</comment>
<reference evidence="1" key="1">
    <citation type="submission" date="2021-02" db="EMBL/GenBank/DDBJ databases">
        <authorList>
            <person name="Nowell W R."/>
        </authorList>
    </citation>
    <scope>NUCLEOTIDE SEQUENCE</scope>
</reference>
<keyword evidence="2" id="KW-1185">Reference proteome</keyword>
<accession>A0A815YV97</accession>
<gene>
    <name evidence="1" type="ORF">XAT740_LOCUS44887</name>
</gene>
<name>A0A815YV97_ADIRI</name>
<evidence type="ECO:0000313" key="1">
    <source>
        <dbReference type="EMBL" id="CAF1575334.1"/>
    </source>
</evidence>
<evidence type="ECO:0000313" key="2">
    <source>
        <dbReference type="Proteomes" id="UP000663828"/>
    </source>
</evidence>
<dbReference type="Proteomes" id="UP000663828">
    <property type="component" value="Unassembled WGS sequence"/>
</dbReference>
<sequence>MASYAAQSPYATQMQYYYPYYNTLQGGMYYLDGSGRVQRQIVAEEDLETEPLNLGSKVGKFVLKSIGLAFDIVKAVTTGP</sequence>
<organism evidence="1 2">
    <name type="scientific">Adineta ricciae</name>
    <name type="common">Rotifer</name>
    <dbReference type="NCBI Taxonomy" id="249248"/>
    <lineage>
        <taxon>Eukaryota</taxon>
        <taxon>Metazoa</taxon>
        <taxon>Spiralia</taxon>
        <taxon>Gnathifera</taxon>
        <taxon>Rotifera</taxon>
        <taxon>Eurotatoria</taxon>
        <taxon>Bdelloidea</taxon>
        <taxon>Adinetida</taxon>
        <taxon>Adinetidae</taxon>
        <taxon>Adineta</taxon>
    </lineage>
</organism>